<evidence type="ECO:0000256" key="1">
    <source>
        <dbReference type="SAM" id="Phobius"/>
    </source>
</evidence>
<dbReference type="Proteomes" id="UP000006727">
    <property type="component" value="Chromosome 13"/>
</dbReference>
<keyword evidence="1" id="KW-1133">Transmembrane helix</keyword>
<dbReference type="InParanoid" id="A0A2K1JMM1"/>
<evidence type="ECO:0000313" key="3">
    <source>
        <dbReference type="EnsemblPlants" id="Pp3c13_20260V3.1"/>
    </source>
</evidence>
<evidence type="ECO:0000313" key="2">
    <source>
        <dbReference type="EMBL" id="PNR42788.1"/>
    </source>
</evidence>
<name>A0A2K1JMM1_PHYPA</name>
<sequence>MTNYLVVALDEIASFCNEHNVSVYKRDATISIYEIQGALIPVFPAVCAIQVWSLTFCGSFLYLAAMCSLTTSTLFTSKTLAQLQHKSMT</sequence>
<accession>A0A2K1JMM1</accession>
<dbReference type="AlphaFoldDB" id="A0A2K1JMM1"/>
<evidence type="ECO:0000313" key="4">
    <source>
        <dbReference type="Proteomes" id="UP000006727"/>
    </source>
</evidence>
<organism evidence="2">
    <name type="scientific">Physcomitrium patens</name>
    <name type="common">Spreading-leaved earth moss</name>
    <name type="synonym">Physcomitrella patens</name>
    <dbReference type="NCBI Taxonomy" id="3218"/>
    <lineage>
        <taxon>Eukaryota</taxon>
        <taxon>Viridiplantae</taxon>
        <taxon>Streptophyta</taxon>
        <taxon>Embryophyta</taxon>
        <taxon>Bryophyta</taxon>
        <taxon>Bryophytina</taxon>
        <taxon>Bryopsida</taxon>
        <taxon>Funariidae</taxon>
        <taxon>Funariales</taxon>
        <taxon>Funariaceae</taxon>
        <taxon>Physcomitrium</taxon>
    </lineage>
</organism>
<reference evidence="2 4" key="1">
    <citation type="journal article" date="2008" name="Science">
        <title>The Physcomitrella genome reveals evolutionary insights into the conquest of land by plants.</title>
        <authorList>
            <person name="Rensing S."/>
            <person name="Lang D."/>
            <person name="Zimmer A."/>
            <person name="Terry A."/>
            <person name="Salamov A."/>
            <person name="Shapiro H."/>
            <person name="Nishiyama T."/>
            <person name="Perroud P.-F."/>
            <person name="Lindquist E."/>
            <person name="Kamisugi Y."/>
            <person name="Tanahashi T."/>
            <person name="Sakakibara K."/>
            <person name="Fujita T."/>
            <person name="Oishi K."/>
            <person name="Shin-I T."/>
            <person name="Kuroki Y."/>
            <person name="Toyoda A."/>
            <person name="Suzuki Y."/>
            <person name="Hashimoto A."/>
            <person name="Yamaguchi K."/>
            <person name="Sugano A."/>
            <person name="Kohara Y."/>
            <person name="Fujiyama A."/>
            <person name="Anterola A."/>
            <person name="Aoki S."/>
            <person name="Ashton N."/>
            <person name="Barbazuk W.B."/>
            <person name="Barker E."/>
            <person name="Bennetzen J."/>
            <person name="Bezanilla M."/>
            <person name="Blankenship R."/>
            <person name="Cho S.H."/>
            <person name="Dutcher S."/>
            <person name="Estelle M."/>
            <person name="Fawcett J.A."/>
            <person name="Gundlach H."/>
            <person name="Hanada K."/>
            <person name="Heyl A."/>
            <person name="Hicks K.A."/>
            <person name="Hugh J."/>
            <person name="Lohr M."/>
            <person name="Mayer K."/>
            <person name="Melkozernov A."/>
            <person name="Murata T."/>
            <person name="Nelson D."/>
            <person name="Pils B."/>
            <person name="Prigge M."/>
            <person name="Reiss B."/>
            <person name="Renner T."/>
            <person name="Rombauts S."/>
            <person name="Rushton P."/>
            <person name="Sanderfoot A."/>
            <person name="Schween G."/>
            <person name="Shiu S.-H."/>
            <person name="Stueber K."/>
            <person name="Theodoulou F.L."/>
            <person name="Tu H."/>
            <person name="Van de Peer Y."/>
            <person name="Verrier P.J."/>
            <person name="Waters E."/>
            <person name="Wood A."/>
            <person name="Yang L."/>
            <person name="Cove D."/>
            <person name="Cuming A."/>
            <person name="Hasebe M."/>
            <person name="Lucas S."/>
            <person name="Mishler D.B."/>
            <person name="Reski R."/>
            <person name="Grigoriev I."/>
            <person name="Quatrano R.S."/>
            <person name="Boore J.L."/>
        </authorList>
    </citation>
    <scope>NUCLEOTIDE SEQUENCE [LARGE SCALE GENOMIC DNA]</scope>
    <source>
        <strain evidence="3 4">cv. Gransden 2004</strain>
    </source>
</reference>
<keyword evidence="1" id="KW-0472">Membrane</keyword>
<keyword evidence="4" id="KW-1185">Reference proteome</keyword>
<reference evidence="2 4" key="2">
    <citation type="journal article" date="2018" name="Plant J.">
        <title>The Physcomitrella patens chromosome-scale assembly reveals moss genome structure and evolution.</title>
        <authorList>
            <person name="Lang D."/>
            <person name="Ullrich K.K."/>
            <person name="Murat F."/>
            <person name="Fuchs J."/>
            <person name="Jenkins J."/>
            <person name="Haas F.B."/>
            <person name="Piednoel M."/>
            <person name="Gundlach H."/>
            <person name="Van Bel M."/>
            <person name="Meyberg R."/>
            <person name="Vives C."/>
            <person name="Morata J."/>
            <person name="Symeonidi A."/>
            <person name="Hiss M."/>
            <person name="Muchero W."/>
            <person name="Kamisugi Y."/>
            <person name="Saleh O."/>
            <person name="Blanc G."/>
            <person name="Decker E.L."/>
            <person name="van Gessel N."/>
            <person name="Grimwood J."/>
            <person name="Hayes R.D."/>
            <person name="Graham S.W."/>
            <person name="Gunter L.E."/>
            <person name="McDaniel S.F."/>
            <person name="Hoernstein S.N.W."/>
            <person name="Larsson A."/>
            <person name="Li F.W."/>
            <person name="Perroud P.F."/>
            <person name="Phillips J."/>
            <person name="Ranjan P."/>
            <person name="Rokshar D.S."/>
            <person name="Rothfels C.J."/>
            <person name="Schneider L."/>
            <person name="Shu S."/>
            <person name="Stevenson D.W."/>
            <person name="Thummler F."/>
            <person name="Tillich M."/>
            <person name="Villarreal Aguilar J.C."/>
            <person name="Widiez T."/>
            <person name="Wong G.K."/>
            <person name="Wymore A."/>
            <person name="Zhang Y."/>
            <person name="Zimmer A.D."/>
            <person name="Quatrano R.S."/>
            <person name="Mayer K.F.X."/>
            <person name="Goodstein D."/>
            <person name="Casacuberta J.M."/>
            <person name="Vandepoele K."/>
            <person name="Reski R."/>
            <person name="Cuming A.C."/>
            <person name="Tuskan G.A."/>
            <person name="Maumus F."/>
            <person name="Salse J."/>
            <person name="Schmutz J."/>
            <person name="Rensing S.A."/>
        </authorList>
    </citation>
    <scope>NUCLEOTIDE SEQUENCE [LARGE SCALE GENOMIC DNA]</scope>
    <source>
        <strain evidence="3 4">cv. Gransden 2004</strain>
    </source>
</reference>
<reference evidence="3" key="3">
    <citation type="submission" date="2020-12" db="UniProtKB">
        <authorList>
            <consortium name="EnsemblPlants"/>
        </authorList>
    </citation>
    <scope>IDENTIFICATION</scope>
</reference>
<dbReference type="EMBL" id="ABEU02000013">
    <property type="protein sequence ID" value="PNR42788.1"/>
    <property type="molecule type" value="Genomic_DNA"/>
</dbReference>
<feature type="transmembrane region" description="Helical" evidence="1">
    <location>
        <begin position="35"/>
        <end position="54"/>
    </location>
</feature>
<dbReference type="Gramene" id="Pp3c13_20260V3.1">
    <property type="protein sequence ID" value="Pp3c13_20260V3.1"/>
    <property type="gene ID" value="Pp3c13_20260"/>
</dbReference>
<proteinExistence type="predicted"/>
<gene>
    <name evidence="2" type="ORF">PHYPA_017618</name>
</gene>
<dbReference type="PaxDb" id="3218-PP1S223_47V6.1"/>
<dbReference type="EnsemblPlants" id="Pp3c13_20260V3.1">
    <property type="protein sequence ID" value="Pp3c13_20260V3.1"/>
    <property type="gene ID" value="Pp3c13_20260"/>
</dbReference>
<keyword evidence="1" id="KW-0812">Transmembrane</keyword>
<protein>
    <submittedName>
        <fullName evidence="2 3">Uncharacterized protein</fullName>
    </submittedName>
</protein>